<keyword evidence="2" id="KW-1185">Reference proteome</keyword>
<evidence type="ECO:0000313" key="1">
    <source>
        <dbReference type="EMBL" id="MQY42665.1"/>
    </source>
</evidence>
<dbReference type="InterPro" id="IPR007263">
    <property type="entry name" value="DCC1-like"/>
</dbReference>
<dbReference type="PANTHER" id="PTHR33639:SF2">
    <property type="entry name" value="DUF393 DOMAIN-CONTAINING PROTEIN"/>
    <property type="match status" value="1"/>
</dbReference>
<dbReference type="AlphaFoldDB" id="A0A844ALG2"/>
<dbReference type="Pfam" id="PF04134">
    <property type="entry name" value="DCC1-like"/>
    <property type="match status" value="1"/>
</dbReference>
<comment type="caution">
    <text evidence="1">The sequence shown here is derived from an EMBL/GenBank/DDBJ whole genome shotgun (WGS) entry which is preliminary data.</text>
</comment>
<evidence type="ECO:0000313" key="2">
    <source>
        <dbReference type="Proteomes" id="UP000436694"/>
    </source>
</evidence>
<gene>
    <name evidence="1" type="ORF">GG681_08415</name>
</gene>
<dbReference type="GO" id="GO:0015035">
    <property type="term" value="F:protein-disulfide reductase activity"/>
    <property type="evidence" value="ECO:0007669"/>
    <property type="project" value="InterPro"/>
</dbReference>
<protein>
    <submittedName>
        <fullName evidence="1">DUF393 domain-containing protein</fullName>
    </submittedName>
</protein>
<organism evidence="1 2">
    <name type="scientific">Tritonibacter aquimaris</name>
    <dbReference type="NCBI Taxonomy" id="2663379"/>
    <lineage>
        <taxon>Bacteria</taxon>
        <taxon>Pseudomonadati</taxon>
        <taxon>Pseudomonadota</taxon>
        <taxon>Alphaproteobacteria</taxon>
        <taxon>Rhodobacterales</taxon>
        <taxon>Paracoccaceae</taxon>
        <taxon>Tritonibacter</taxon>
    </lineage>
</organism>
<accession>A0A844ALG2</accession>
<dbReference type="InterPro" id="IPR052927">
    <property type="entry name" value="DCC_oxidoreductase"/>
</dbReference>
<dbReference type="Proteomes" id="UP000436694">
    <property type="component" value="Unassembled WGS sequence"/>
</dbReference>
<name>A0A844ALG2_9RHOB</name>
<reference evidence="1 2" key="1">
    <citation type="submission" date="2019-10" db="EMBL/GenBank/DDBJ databases">
        <title>Epibacterium sp. nov., isolated from seawater.</title>
        <authorList>
            <person name="Zhang X."/>
            <person name="Li N."/>
        </authorList>
    </citation>
    <scope>NUCLEOTIDE SEQUENCE [LARGE SCALE GENOMIC DNA]</scope>
    <source>
        <strain evidence="1 2">SM1969</strain>
    </source>
</reference>
<dbReference type="PANTHER" id="PTHR33639">
    <property type="entry name" value="THIOL-DISULFIDE OXIDOREDUCTASE DCC"/>
    <property type="match status" value="1"/>
</dbReference>
<dbReference type="EMBL" id="WIXK01000004">
    <property type="protein sequence ID" value="MQY42665.1"/>
    <property type="molecule type" value="Genomic_DNA"/>
</dbReference>
<sequence>MEHPGVSEDLIVFDGECVLCCGFFRFMLKHDHKERFAFATAQSPMGQAMYRELALPTDDFETNLVRVNGVTYQRLDAFAAAMGTLGWPWRALSGLRYLPAALKDPAYHLIARNRCSLFGRHQSCMIPTPELRRRFVHGGM</sequence>
<proteinExistence type="predicted"/>